<feature type="region of interest" description="Disordered" evidence="1">
    <location>
        <begin position="92"/>
        <end position="130"/>
    </location>
</feature>
<feature type="region of interest" description="Disordered" evidence="1">
    <location>
        <begin position="37"/>
        <end position="61"/>
    </location>
</feature>
<feature type="non-terminal residue" evidence="2">
    <location>
        <position position="1"/>
    </location>
</feature>
<keyword evidence="3" id="KW-1185">Reference proteome</keyword>
<comment type="caution">
    <text evidence="2">The sequence shown here is derived from an EMBL/GenBank/DDBJ whole genome shotgun (WGS) entry which is preliminary data.</text>
</comment>
<organism evidence="2 3">
    <name type="scientific">Kipferlia bialata</name>
    <dbReference type="NCBI Taxonomy" id="797122"/>
    <lineage>
        <taxon>Eukaryota</taxon>
        <taxon>Metamonada</taxon>
        <taxon>Carpediemonas-like organisms</taxon>
        <taxon>Kipferlia</taxon>
    </lineage>
</organism>
<dbReference type="Proteomes" id="UP000265618">
    <property type="component" value="Unassembled WGS sequence"/>
</dbReference>
<name>A0A9K3D4J5_9EUKA</name>
<feature type="compositionally biased region" description="Basic and acidic residues" evidence="1">
    <location>
        <begin position="111"/>
        <end position="130"/>
    </location>
</feature>
<evidence type="ECO:0000313" key="2">
    <source>
        <dbReference type="EMBL" id="GIQ88681.1"/>
    </source>
</evidence>
<sequence length="130" mass="13745">HLASVSASASELVGVLRGDPSASGSLRTKASALARALERSVQESSQTQGPGDKHTLYREASNQGINSRAAISDVLGVQSGLTNRIQRLIDSIPEPSVSMDATVSPSNLRRQGGEGERETSRSRLDIESLF</sequence>
<gene>
    <name evidence="2" type="ORF">KIPB_010988</name>
</gene>
<evidence type="ECO:0000313" key="3">
    <source>
        <dbReference type="Proteomes" id="UP000265618"/>
    </source>
</evidence>
<protein>
    <submittedName>
        <fullName evidence="2">Uncharacterized protein</fullName>
    </submittedName>
</protein>
<dbReference type="AlphaFoldDB" id="A0A9K3D4J5"/>
<reference evidence="2 3" key="1">
    <citation type="journal article" date="2018" name="PLoS ONE">
        <title>The draft genome of Kipferlia bialata reveals reductive genome evolution in fornicate parasites.</title>
        <authorList>
            <person name="Tanifuji G."/>
            <person name="Takabayashi S."/>
            <person name="Kume K."/>
            <person name="Takagi M."/>
            <person name="Nakayama T."/>
            <person name="Kamikawa R."/>
            <person name="Inagaki Y."/>
            <person name="Hashimoto T."/>
        </authorList>
    </citation>
    <scope>NUCLEOTIDE SEQUENCE [LARGE SCALE GENOMIC DNA]</scope>
    <source>
        <strain evidence="2">NY0173</strain>
    </source>
</reference>
<dbReference type="EMBL" id="BDIP01004291">
    <property type="protein sequence ID" value="GIQ88681.1"/>
    <property type="molecule type" value="Genomic_DNA"/>
</dbReference>
<feature type="compositionally biased region" description="Polar residues" evidence="1">
    <location>
        <begin position="99"/>
        <end position="109"/>
    </location>
</feature>
<proteinExistence type="predicted"/>
<evidence type="ECO:0000256" key="1">
    <source>
        <dbReference type="SAM" id="MobiDB-lite"/>
    </source>
</evidence>
<accession>A0A9K3D4J5</accession>